<gene>
    <name evidence="2" type="ORF">CKAH01_08223</name>
</gene>
<keyword evidence="3" id="KW-1185">Reference proteome</keyword>
<dbReference type="PANTHER" id="PTHR24148:SF64">
    <property type="entry name" value="HETEROKARYON INCOMPATIBILITY DOMAIN-CONTAINING PROTEIN"/>
    <property type="match status" value="1"/>
</dbReference>
<dbReference type="InterPro" id="IPR010730">
    <property type="entry name" value="HET"/>
</dbReference>
<dbReference type="AlphaFoldDB" id="A0AAE0D0D7"/>
<protein>
    <submittedName>
        <fullName evidence="2">Ankyrin and het domain protein</fullName>
    </submittedName>
</protein>
<evidence type="ECO:0000259" key="1">
    <source>
        <dbReference type="Pfam" id="PF06985"/>
    </source>
</evidence>
<reference evidence="2" key="1">
    <citation type="submission" date="2023-02" db="EMBL/GenBank/DDBJ databases">
        <title>Colletotrichum kahawae CIFC_Que2 genome sequencing and assembly.</title>
        <authorList>
            <person name="Baroncelli R."/>
        </authorList>
    </citation>
    <scope>NUCLEOTIDE SEQUENCE</scope>
    <source>
        <strain evidence="2">CIFC_Que2</strain>
    </source>
</reference>
<sequence length="593" mass="67653">MDSIATSESFAYGSAVDASQFRLVKIQAARQGPLETQVATFSLAAYPKYYTLSYCWGAADFECDEADQAPRFSSIAVNGRTFPVRENLRDALLQLRQSFPDAWFWIDAICINQDDNTERSAQVAIMDKIYTKSHLTVAWIGMAKPGLTRALEVIIHRLETWDSWSDAPGFSFWELKATHDYEPLARAMEGIPDLDLEDWMALEGIYGRRWFWRLWVVQEVALSTEVIVLCGSQQIPWLALGRFAWLTMNSRSLYRGQILMGESGLKQEVDMGIMNAAAIDTCRSWCDYYRDLYSRDPSNPIRPGVSTPEGNITIVLFPKWEKALEDLIDHTSTFHSTDGRDQVYGLLGMLKFIAEFEKILAEFERQRDDFVDFGFDDALVSVDYDIPLPDLYTRVTSQIIGSGRLELLLRAGVAHERVEGLPSWVPDFRGPEVTDMVQDASKHAGNANLGIRIVGDRLYCRGFKVGAVPESTDFLVQALSGLTNPVYPYTNRPTVDAFWRTLVMDKKEPMSRLLGASDEAYWVTWTRSRRRRKKRRRRSLKGHKSISESGRSALCILIDCSRFLMEGTWLSWTTPQLWETRYGSCRGCSYRCR</sequence>
<feature type="domain" description="Heterokaryon incompatibility" evidence="1">
    <location>
        <begin position="49"/>
        <end position="219"/>
    </location>
</feature>
<accession>A0AAE0D0D7</accession>
<proteinExistence type="predicted"/>
<dbReference type="Proteomes" id="UP001281614">
    <property type="component" value="Unassembled WGS sequence"/>
</dbReference>
<evidence type="ECO:0000313" key="2">
    <source>
        <dbReference type="EMBL" id="KAK2733809.1"/>
    </source>
</evidence>
<evidence type="ECO:0000313" key="3">
    <source>
        <dbReference type="Proteomes" id="UP001281614"/>
    </source>
</evidence>
<name>A0AAE0D0D7_COLKA</name>
<organism evidence="2 3">
    <name type="scientific">Colletotrichum kahawae</name>
    <name type="common">Coffee berry disease fungus</name>
    <dbReference type="NCBI Taxonomy" id="34407"/>
    <lineage>
        <taxon>Eukaryota</taxon>
        <taxon>Fungi</taxon>
        <taxon>Dikarya</taxon>
        <taxon>Ascomycota</taxon>
        <taxon>Pezizomycotina</taxon>
        <taxon>Sordariomycetes</taxon>
        <taxon>Hypocreomycetidae</taxon>
        <taxon>Glomerellales</taxon>
        <taxon>Glomerellaceae</taxon>
        <taxon>Colletotrichum</taxon>
        <taxon>Colletotrichum gloeosporioides species complex</taxon>
    </lineage>
</organism>
<dbReference type="PANTHER" id="PTHR24148">
    <property type="entry name" value="ANKYRIN REPEAT DOMAIN-CONTAINING PROTEIN 39 HOMOLOG-RELATED"/>
    <property type="match status" value="1"/>
</dbReference>
<comment type="caution">
    <text evidence="2">The sequence shown here is derived from an EMBL/GenBank/DDBJ whole genome shotgun (WGS) entry which is preliminary data.</text>
</comment>
<dbReference type="EMBL" id="VYYT01000488">
    <property type="protein sequence ID" value="KAK2733809.1"/>
    <property type="molecule type" value="Genomic_DNA"/>
</dbReference>
<dbReference type="InterPro" id="IPR052895">
    <property type="entry name" value="HetReg/Transcr_Mod"/>
</dbReference>
<dbReference type="Pfam" id="PF06985">
    <property type="entry name" value="HET"/>
    <property type="match status" value="1"/>
</dbReference>